<organism evidence="8 9">
    <name type="scientific">Candidatus Borkfalkia excrementavium</name>
    <dbReference type="NCBI Taxonomy" id="2838505"/>
    <lineage>
        <taxon>Bacteria</taxon>
        <taxon>Bacillati</taxon>
        <taxon>Bacillota</taxon>
        <taxon>Clostridia</taxon>
        <taxon>Christensenellales</taxon>
        <taxon>Christensenellaceae</taxon>
        <taxon>Candidatus Borkfalkia</taxon>
    </lineage>
</organism>
<feature type="transmembrane region" description="Helical" evidence="7">
    <location>
        <begin position="207"/>
        <end position="230"/>
    </location>
</feature>
<dbReference type="AlphaFoldDB" id="A0A9D1Z7U4"/>
<sequence length="403" mass="42108">MNKGYGRTALSCYAGVVNQSIITNVTALLFVPFIQLYGFSLVRLGLLTAVNFAAQVCADLFLLFFIDKCSLKKLAIAASAMSFAGLLFYGFVPLLFSGELVYAGIVLATCVFAFSGGMLEVVLSNVADRLPSGSGVSICLLHTAYAWTQVALAAVVWLWLGVFGTRCWNFVMFLFALIPAATLALLARAKIDRGEGCVKVKSTIGGLYFLALAAVFFGYGAEVTLNQWIAAFAGEALGLGEYVSEFIGMALFAAFLGAGGLIYVKVSSKRRKFPFPALIVSSAIAGGCYLAVALLPSPVLALVAATVCGLFVGVLSPGIMTAASDNLPQAGAWMLASLAVAADLGAAALPATAGALADMSGMRFAFLVLSAVPFVSAVLLVFMAKHGRAKKLPVDFPTNNKNT</sequence>
<evidence type="ECO:0000256" key="4">
    <source>
        <dbReference type="ARBA" id="ARBA00022692"/>
    </source>
</evidence>
<dbReference type="InterPro" id="IPR036259">
    <property type="entry name" value="MFS_trans_sf"/>
</dbReference>
<dbReference type="InterPro" id="IPR051788">
    <property type="entry name" value="MFS_Transporter"/>
</dbReference>
<feature type="transmembrane region" description="Helical" evidence="7">
    <location>
        <begin position="168"/>
        <end position="187"/>
    </location>
</feature>
<comment type="caution">
    <text evidence="8">The sequence shown here is derived from an EMBL/GenBank/DDBJ whole genome shotgun (WGS) entry which is preliminary data.</text>
</comment>
<feature type="transmembrane region" description="Helical" evidence="7">
    <location>
        <begin position="300"/>
        <end position="320"/>
    </location>
</feature>
<feature type="transmembrane region" description="Helical" evidence="7">
    <location>
        <begin position="12"/>
        <end position="34"/>
    </location>
</feature>
<feature type="transmembrane region" description="Helical" evidence="7">
    <location>
        <begin position="144"/>
        <end position="162"/>
    </location>
</feature>
<keyword evidence="5 7" id="KW-1133">Transmembrane helix</keyword>
<evidence type="ECO:0000256" key="2">
    <source>
        <dbReference type="ARBA" id="ARBA00008335"/>
    </source>
</evidence>
<dbReference type="Proteomes" id="UP000824135">
    <property type="component" value="Unassembled WGS sequence"/>
</dbReference>
<feature type="transmembrane region" description="Helical" evidence="7">
    <location>
        <begin position="242"/>
        <end position="263"/>
    </location>
</feature>
<dbReference type="Gene3D" id="1.20.1250.20">
    <property type="entry name" value="MFS general substrate transporter like domains"/>
    <property type="match status" value="2"/>
</dbReference>
<dbReference type="SUPFAM" id="SSF103473">
    <property type="entry name" value="MFS general substrate transporter"/>
    <property type="match status" value="1"/>
</dbReference>
<evidence type="ECO:0000256" key="7">
    <source>
        <dbReference type="SAM" id="Phobius"/>
    </source>
</evidence>
<feature type="transmembrane region" description="Helical" evidence="7">
    <location>
        <begin position="74"/>
        <end position="96"/>
    </location>
</feature>
<keyword evidence="4 7" id="KW-0812">Transmembrane</keyword>
<accession>A0A9D1Z7U4</accession>
<name>A0A9D1Z7U4_9FIRM</name>
<evidence type="ECO:0000313" key="8">
    <source>
        <dbReference type="EMBL" id="HIY77829.1"/>
    </source>
</evidence>
<feature type="transmembrane region" description="Helical" evidence="7">
    <location>
        <begin position="46"/>
        <end position="67"/>
    </location>
</feature>
<feature type="transmembrane region" description="Helical" evidence="7">
    <location>
        <begin position="364"/>
        <end position="384"/>
    </location>
</feature>
<comment type="subcellular location">
    <subcellularLocation>
        <location evidence="1">Endomembrane system</location>
        <topology evidence="1">Multi-pass membrane protein</topology>
    </subcellularLocation>
</comment>
<keyword evidence="3" id="KW-0813">Transport</keyword>
<gene>
    <name evidence="8" type="ORF">H9728_02180</name>
</gene>
<dbReference type="EMBL" id="DXCO01000019">
    <property type="protein sequence ID" value="HIY77829.1"/>
    <property type="molecule type" value="Genomic_DNA"/>
</dbReference>
<reference evidence="8" key="1">
    <citation type="journal article" date="2021" name="PeerJ">
        <title>Extensive microbial diversity within the chicken gut microbiome revealed by metagenomics and culture.</title>
        <authorList>
            <person name="Gilroy R."/>
            <person name="Ravi A."/>
            <person name="Getino M."/>
            <person name="Pursley I."/>
            <person name="Horton D.L."/>
            <person name="Alikhan N.F."/>
            <person name="Baker D."/>
            <person name="Gharbi K."/>
            <person name="Hall N."/>
            <person name="Watson M."/>
            <person name="Adriaenssens E.M."/>
            <person name="Foster-Nyarko E."/>
            <person name="Jarju S."/>
            <person name="Secka A."/>
            <person name="Antonio M."/>
            <person name="Oren A."/>
            <person name="Chaudhuri R.R."/>
            <person name="La Ragione R."/>
            <person name="Hildebrand F."/>
            <person name="Pallen M.J."/>
        </authorList>
    </citation>
    <scope>NUCLEOTIDE SEQUENCE</scope>
    <source>
        <strain evidence="8">CHK199-9574</strain>
    </source>
</reference>
<evidence type="ECO:0000256" key="6">
    <source>
        <dbReference type="ARBA" id="ARBA00023136"/>
    </source>
</evidence>
<feature type="transmembrane region" description="Helical" evidence="7">
    <location>
        <begin position="332"/>
        <end position="352"/>
    </location>
</feature>
<dbReference type="GO" id="GO:0016020">
    <property type="term" value="C:membrane"/>
    <property type="evidence" value="ECO:0007669"/>
    <property type="project" value="TreeGrafter"/>
</dbReference>
<evidence type="ECO:0008006" key="10">
    <source>
        <dbReference type="Google" id="ProtNLM"/>
    </source>
</evidence>
<evidence type="ECO:0000256" key="1">
    <source>
        <dbReference type="ARBA" id="ARBA00004127"/>
    </source>
</evidence>
<feature type="transmembrane region" description="Helical" evidence="7">
    <location>
        <begin position="275"/>
        <end position="294"/>
    </location>
</feature>
<evidence type="ECO:0000256" key="5">
    <source>
        <dbReference type="ARBA" id="ARBA00022989"/>
    </source>
</evidence>
<reference evidence="8" key="2">
    <citation type="submission" date="2021-04" db="EMBL/GenBank/DDBJ databases">
        <authorList>
            <person name="Gilroy R."/>
        </authorList>
    </citation>
    <scope>NUCLEOTIDE SEQUENCE</scope>
    <source>
        <strain evidence="8">CHK199-9574</strain>
    </source>
</reference>
<evidence type="ECO:0000256" key="3">
    <source>
        <dbReference type="ARBA" id="ARBA00022448"/>
    </source>
</evidence>
<proteinExistence type="inferred from homology"/>
<dbReference type="GO" id="GO:0012505">
    <property type="term" value="C:endomembrane system"/>
    <property type="evidence" value="ECO:0007669"/>
    <property type="project" value="UniProtKB-SubCell"/>
</dbReference>
<dbReference type="PANTHER" id="PTHR23514">
    <property type="entry name" value="BYPASS OF STOP CODON PROTEIN 6"/>
    <property type="match status" value="1"/>
</dbReference>
<keyword evidence="6 7" id="KW-0472">Membrane</keyword>
<comment type="similarity">
    <text evidence="2">Belongs to the major facilitator superfamily.</text>
</comment>
<feature type="transmembrane region" description="Helical" evidence="7">
    <location>
        <begin position="102"/>
        <end position="123"/>
    </location>
</feature>
<protein>
    <recommendedName>
        <fullName evidence="10">MFS transporter</fullName>
    </recommendedName>
</protein>
<dbReference type="PANTHER" id="PTHR23514:SF3">
    <property type="entry name" value="BYPASS OF STOP CODON PROTEIN 6"/>
    <property type="match status" value="1"/>
</dbReference>
<evidence type="ECO:0000313" key="9">
    <source>
        <dbReference type="Proteomes" id="UP000824135"/>
    </source>
</evidence>